<evidence type="ECO:0000256" key="1">
    <source>
        <dbReference type="SAM" id="Phobius"/>
    </source>
</evidence>
<comment type="caution">
    <text evidence="2">The sequence shown here is derived from an EMBL/GenBank/DDBJ whole genome shotgun (WGS) entry which is preliminary data.</text>
</comment>
<protein>
    <submittedName>
        <fullName evidence="2">Uncharacterized protein</fullName>
    </submittedName>
</protein>
<feature type="transmembrane region" description="Helical" evidence="1">
    <location>
        <begin position="12"/>
        <end position="31"/>
    </location>
</feature>
<reference evidence="3" key="1">
    <citation type="journal article" date="2019" name="Int. J. Syst. Evol. Microbiol.">
        <title>The Global Catalogue of Microorganisms (GCM) 10K type strain sequencing project: providing services to taxonomists for standard genome sequencing and annotation.</title>
        <authorList>
            <consortium name="The Broad Institute Genomics Platform"/>
            <consortium name="The Broad Institute Genome Sequencing Center for Infectious Disease"/>
            <person name="Wu L."/>
            <person name="Ma J."/>
        </authorList>
    </citation>
    <scope>NUCLEOTIDE SEQUENCE [LARGE SCALE GENOMIC DNA]</scope>
    <source>
        <strain evidence="3">CCUG 59778</strain>
    </source>
</reference>
<accession>A0ABV8X3H4</accession>
<feature type="transmembrane region" description="Helical" evidence="1">
    <location>
        <begin position="79"/>
        <end position="95"/>
    </location>
</feature>
<organism evidence="2 3">
    <name type="scientific">Chungangia koreensis</name>
    <dbReference type="NCBI Taxonomy" id="752657"/>
    <lineage>
        <taxon>Bacteria</taxon>
        <taxon>Bacillati</taxon>
        <taxon>Bacillota</taxon>
        <taxon>Bacilli</taxon>
        <taxon>Lactobacillales</taxon>
        <taxon>Chungangia</taxon>
    </lineage>
</organism>
<evidence type="ECO:0000313" key="2">
    <source>
        <dbReference type="EMBL" id="MFC4410483.1"/>
    </source>
</evidence>
<sequence>MMHIICRKLIATYFTAALIGIFFGFLIAIDSDSERAVSFYGMSLVVLYYGGIIILLYGNATSFLSEYINKRWLRDQTHTFLLFHLLFGIGFGVFFNLKDVVLLGMLGALIYALTDRLLYKRREESKIAFVFLLSPPAVFLLGIVFFWVT</sequence>
<gene>
    <name evidence="2" type="ORF">ACFOZY_08605</name>
</gene>
<name>A0ABV8X3H4_9LACT</name>
<dbReference type="EMBL" id="JBHSEC010000014">
    <property type="protein sequence ID" value="MFC4410483.1"/>
    <property type="molecule type" value="Genomic_DNA"/>
</dbReference>
<dbReference type="RefSeq" id="WP_378154368.1">
    <property type="nucleotide sequence ID" value="NZ_JBHSEC010000014.1"/>
</dbReference>
<feature type="transmembrane region" description="Helical" evidence="1">
    <location>
        <begin position="37"/>
        <end position="58"/>
    </location>
</feature>
<keyword evidence="1" id="KW-0472">Membrane</keyword>
<proteinExistence type="predicted"/>
<keyword evidence="3" id="KW-1185">Reference proteome</keyword>
<evidence type="ECO:0000313" key="3">
    <source>
        <dbReference type="Proteomes" id="UP001595817"/>
    </source>
</evidence>
<dbReference type="Proteomes" id="UP001595817">
    <property type="component" value="Unassembled WGS sequence"/>
</dbReference>
<feature type="transmembrane region" description="Helical" evidence="1">
    <location>
        <begin position="127"/>
        <end position="148"/>
    </location>
</feature>
<keyword evidence="1" id="KW-1133">Transmembrane helix</keyword>
<keyword evidence="1" id="KW-0812">Transmembrane</keyword>
<feature type="transmembrane region" description="Helical" evidence="1">
    <location>
        <begin position="101"/>
        <end position="118"/>
    </location>
</feature>